<evidence type="ECO:0000256" key="4">
    <source>
        <dbReference type="ARBA" id="ARBA00022737"/>
    </source>
</evidence>
<reference evidence="14 15" key="1">
    <citation type="journal article" date="2018" name="Mol. Biol. Evol.">
        <title>Analysis of the draft genome of the red seaweed Gracilariopsis chorda provides insights into genome size evolution in Rhodophyta.</title>
        <authorList>
            <person name="Lee J."/>
            <person name="Yang E.C."/>
            <person name="Graf L."/>
            <person name="Yang J.H."/>
            <person name="Qiu H."/>
            <person name="Zel Zion U."/>
            <person name="Chan C.X."/>
            <person name="Stephens T.G."/>
            <person name="Weber A.P.M."/>
            <person name="Boo G.H."/>
            <person name="Boo S.M."/>
            <person name="Kim K.M."/>
            <person name="Shin Y."/>
            <person name="Jung M."/>
            <person name="Lee S.J."/>
            <person name="Yim H.S."/>
            <person name="Lee J.H."/>
            <person name="Bhattacharya D."/>
            <person name="Yoon H.S."/>
        </authorList>
    </citation>
    <scope>NUCLEOTIDE SEQUENCE [LARGE SCALE GENOMIC DNA]</scope>
    <source>
        <strain evidence="14 15">SKKU-2015</strain>
        <tissue evidence="14">Whole body</tissue>
    </source>
</reference>
<sequence length="944" mass="101849">MASLPLVTSFLFLLLLPQLLAQDRVRIGDLPQQDEYGISGTVYAIDTRTLEIEDFNNDGTGPAVFFWVDRGNSATSGGTRAPYIDDAGTCLTPERLSSFQDQTVRIELPDGLTLSEIGYFSIWCELANAEFSGLRIDADSLEGVPEAGDSKCSTPPTSMQNMFPVREGYNCEPLSPSYQVRWQLDADNDAVNIELVASLAEGRYMGFGVSGATDRTSMDESDIVIAYQDGDGYFAVDYHVSGRAQCSSGVGVCPDTGTAGGNGEDHVTNVEGETKDRVIRIAYSRPIAAQDSDFDKPINTDGPTFLSWALGPISAGLPRFHGDQGGVVIPAGDVSIEFGRTVSNGCSELQVNSPEEKAEPFERPVFSNVTTFNARIGPSGGARGVTAFLGESWGIAWYLSPADPDSEDVLIPVIGVERGKTYRFNVYGGDDPDQPASYHPLYITSNPKGGFNGLTAKDRLNETIYAGIEVTSRNESGIFEFTPTAAGPICRIKGGDPDDANVTYEEYKEALDFSCREDESITNNAGVLEWEVAADTPDIVYYQCVTHSLLGFKIRVFDEGAVNTETLLKLSRGEGEEDDEGESKCVVTVNGEEVSFGGCVTDPETDYSVYWNINDDEIDTLFRAPTGGGYVGFGWGYGAMVPGNAVIAYQDGDGTPRISDYQLRAQNTAGVRPANNQQISDEKAFVDGDFVSGRFTRKLVVEGLPTLEADANVKAIWSMGNRPSSATSLDQHSKRGVFDFTLSEGSSTADGESGPPRIFVVHAVFMGLSWLFLVPTAITAMRFLKKYNPVTFQIHRALNGSAVILVFVAFIMGVARGSRSQTAHLVIGCIVFVLAIVQALGGALRPHKGTPSRKMWFIGHAIVGNVAFTLGVTNVFLGVSAIRKIGGSESNAGYIVPGVALGLYFLANVLMCLFPSQFPTRELEEEPDEEKVLVADQQTPAQRL</sequence>
<evidence type="ECO:0000259" key="12">
    <source>
        <dbReference type="PROSITE" id="PS50939"/>
    </source>
</evidence>
<keyword evidence="3 9" id="KW-0812">Transmembrane</keyword>
<evidence type="ECO:0000256" key="10">
    <source>
        <dbReference type="SAM" id="SignalP"/>
    </source>
</evidence>
<evidence type="ECO:0000256" key="3">
    <source>
        <dbReference type="ARBA" id="ARBA00022692"/>
    </source>
</evidence>
<feature type="chain" id="PRO_5015925341" evidence="10">
    <location>
        <begin position="22"/>
        <end position="944"/>
    </location>
</feature>
<keyword evidence="7 9" id="KW-0472">Membrane</keyword>
<evidence type="ECO:0000313" key="15">
    <source>
        <dbReference type="Proteomes" id="UP000247409"/>
    </source>
</evidence>
<dbReference type="PROSITE" id="PS50836">
    <property type="entry name" value="DOMON"/>
    <property type="match status" value="2"/>
</dbReference>
<evidence type="ECO:0000256" key="8">
    <source>
        <dbReference type="SAM" id="MobiDB-lite"/>
    </source>
</evidence>
<keyword evidence="4" id="KW-0677">Repeat</keyword>
<keyword evidence="2" id="KW-0813">Transport</keyword>
<evidence type="ECO:0000256" key="9">
    <source>
        <dbReference type="SAM" id="Phobius"/>
    </source>
</evidence>
<dbReference type="PROSITE" id="PS51549">
    <property type="entry name" value="DM13"/>
    <property type="match status" value="1"/>
</dbReference>
<dbReference type="SMART" id="SM00686">
    <property type="entry name" value="DM13"/>
    <property type="match status" value="1"/>
</dbReference>
<evidence type="ECO:0000259" key="13">
    <source>
        <dbReference type="PROSITE" id="PS51549"/>
    </source>
</evidence>
<dbReference type="GO" id="GO:0016020">
    <property type="term" value="C:membrane"/>
    <property type="evidence" value="ECO:0007669"/>
    <property type="project" value="UniProtKB-SubCell"/>
</dbReference>
<dbReference type="SMART" id="SM00665">
    <property type="entry name" value="B561"/>
    <property type="match status" value="1"/>
</dbReference>
<comment type="caution">
    <text evidence="14">The sequence shown here is derived from an EMBL/GenBank/DDBJ whole genome shotgun (WGS) entry which is preliminary data.</text>
</comment>
<feature type="signal peptide" evidence="10">
    <location>
        <begin position="1"/>
        <end position="21"/>
    </location>
</feature>
<feature type="domain" description="DOMON" evidence="11">
    <location>
        <begin position="605"/>
        <end position="720"/>
    </location>
</feature>
<dbReference type="CDD" id="cd09631">
    <property type="entry name" value="DOMON_DOH"/>
    <property type="match status" value="1"/>
</dbReference>
<evidence type="ECO:0000256" key="6">
    <source>
        <dbReference type="ARBA" id="ARBA00022989"/>
    </source>
</evidence>
<comment type="subcellular location">
    <subcellularLocation>
        <location evidence="1">Membrane</location>
    </subcellularLocation>
</comment>
<dbReference type="InterPro" id="IPR006593">
    <property type="entry name" value="Cyt_b561/ferric_Rdtase_TM"/>
</dbReference>
<proteinExistence type="predicted"/>
<dbReference type="InterPro" id="IPR045266">
    <property type="entry name" value="DOH_DOMON"/>
</dbReference>
<feature type="transmembrane region" description="Helical" evidence="9">
    <location>
        <begin position="894"/>
        <end position="914"/>
    </location>
</feature>
<keyword evidence="6 9" id="KW-1133">Transmembrane helix</keyword>
<dbReference type="Gene3D" id="1.20.120.1770">
    <property type="match status" value="1"/>
</dbReference>
<evidence type="ECO:0000256" key="5">
    <source>
        <dbReference type="ARBA" id="ARBA00022982"/>
    </source>
</evidence>
<evidence type="ECO:0000313" key="14">
    <source>
        <dbReference type="EMBL" id="PXF44142.1"/>
    </source>
</evidence>
<dbReference type="EMBL" id="NBIV01000101">
    <property type="protein sequence ID" value="PXF44142.1"/>
    <property type="molecule type" value="Genomic_DNA"/>
</dbReference>
<evidence type="ECO:0000256" key="7">
    <source>
        <dbReference type="ARBA" id="ARBA00023136"/>
    </source>
</evidence>
<feature type="region of interest" description="Disordered" evidence="8">
    <location>
        <begin position="925"/>
        <end position="944"/>
    </location>
</feature>
<protein>
    <submittedName>
        <fullName evidence="14">Protein Skeletor, isoforms B/C</fullName>
    </submittedName>
</protein>
<gene>
    <name evidence="14" type="ORF">BWQ96_06115</name>
</gene>
<organism evidence="14 15">
    <name type="scientific">Gracilariopsis chorda</name>
    <dbReference type="NCBI Taxonomy" id="448386"/>
    <lineage>
        <taxon>Eukaryota</taxon>
        <taxon>Rhodophyta</taxon>
        <taxon>Florideophyceae</taxon>
        <taxon>Rhodymeniophycidae</taxon>
        <taxon>Gracilariales</taxon>
        <taxon>Gracilariaceae</taxon>
        <taxon>Gracilariopsis</taxon>
    </lineage>
</organism>
<keyword evidence="15" id="KW-1185">Reference proteome</keyword>
<feature type="transmembrane region" description="Helical" evidence="9">
    <location>
        <begin position="821"/>
        <end position="844"/>
    </location>
</feature>
<dbReference type="InterPro" id="IPR005018">
    <property type="entry name" value="DOMON_domain"/>
</dbReference>
<accession>A0A2V3IPY5</accession>
<dbReference type="InterPro" id="IPR019545">
    <property type="entry name" value="DM13_domain"/>
</dbReference>
<feature type="domain" description="DM13" evidence="13">
    <location>
        <begin position="28"/>
        <end position="137"/>
    </location>
</feature>
<dbReference type="AlphaFoldDB" id="A0A2V3IPY5"/>
<feature type="transmembrane region" description="Helical" evidence="9">
    <location>
        <begin position="796"/>
        <end position="815"/>
    </location>
</feature>
<dbReference type="Pfam" id="PF03351">
    <property type="entry name" value="DOMON"/>
    <property type="match status" value="2"/>
</dbReference>
<evidence type="ECO:0000259" key="11">
    <source>
        <dbReference type="PROSITE" id="PS50836"/>
    </source>
</evidence>
<dbReference type="SUPFAM" id="SSF49344">
    <property type="entry name" value="CBD9-like"/>
    <property type="match status" value="1"/>
</dbReference>
<dbReference type="PANTHER" id="PTHR24036">
    <property type="entry name" value="SKELETOR-RELATED"/>
    <property type="match status" value="1"/>
</dbReference>
<dbReference type="OrthoDB" id="4985at2759"/>
<dbReference type="CDD" id="cd08760">
    <property type="entry name" value="Cyt_b561_FRRS1_like"/>
    <property type="match status" value="1"/>
</dbReference>
<dbReference type="InterPro" id="IPR052126">
    <property type="entry name" value="Spindle_Org/Thrombomodulin"/>
</dbReference>
<dbReference type="Pfam" id="PF10517">
    <property type="entry name" value="DM13"/>
    <property type="match status" value="1"/>
</dbReference>
<evidence type="ECO:0000256" key="2">
    <source>
        <dbReference type="ARBA" id="ARBA00022448"/>
    </source>
</evidence>
<dbReference type="Proteomes" id="UP000247409">
    <property type="component" value="Unassembled WGS sequence"/>
</dbReference>
<evidence type="ECO:0000256" key="1">
    <source>
        <dbReference type="ARBA" id="ARBA00004370"/>
    </source>
</evidence>
<feature type="transmembrane region" description="Helical" evidence="9">
    <location>
        <begin position="759"/>
        <end position="784"/>
    </location>
</feature>
<dbReference type="PANTHER" id="PTHR24036:SF5">
    <property type="entry name" value="THROMBOMODULIN"/>
    <property type="match status" value="1"/>
</dbReference>
<dbReference type="PROSITE" id="PS50939">
    <property type="entry name" value="CYTOCHROME_B561"/>
    <property type="match status" value="1"/>
</dbReference>
<feature type="domain" description="Cytochrome b561" evidence="12">
    <location>
        <begin position="723"/>
        <end position="917"/>
    </location>
</feature>
<feature type="domain" description="DOMON" evidence="11">
    <location>
        <begin position="176"/>
        <end position="311"/>
    </location>
</feature>
<feature type="transmembrane region" description="Helical" evidence="9">
    <location>
        <begin position="856"/>
        <end position="882"/>
    </location>
</feature>
<keyword evidence="5" id="KW-0249">Electron transport</keyword>
<dbReference type="SMART" id="SM00664">
    <property type="entry name" value="DoH"/>
    <property type="match status" value="2"/>
</dbReference>
<name>A0A2V3IPY5_9FLOR</name>
<keyword evidence="10" id="KW-0732">Signal</keyword>